<accession>A0ABW0RY48</accession>
<gene>
    <name evidence="1" type="ORF">ACFPO9_13485</name>
</gene>
<evidence type="ECO:0000313" key="2">
    <source>
        <dbReference type="Proteomes" id="UP001596086"/>
    </source>
</evidence>
<dbReference type="Proteomes" id="UP001596086">
    <property type="component" value="Unassembled WGS sequence"/>
</dbReference>
<comment type="caution">
    <text evidence="1">The sequence shown here is derived from an EMBL/GenBank/DDBJ whole genome shotgun (WGS) entry which is preliminary data.</text>
</comment>
<dbReference type="RefSeq" id="WP_379771579.1">
    <property type="nucleotide sequence ID" value="NZ_JBHSMZ010000008.1"/>
</dbReference>
<keyword evidence="2" id="KW-1185">Reference proteome</keyword>
<dbReference type="EMBL" id="JBHSMZ010000008">
    <property type="protein sequence ID" value="MFC5549523.1"/>
    <property type="molecule type" value="Genomic_DNA"/>
</dbReference>
<reference evidence="2" key="1">
    <citation type="journal article" date="2019" name="Int. J. Syst. Evol. Microbiol.">
        <title>The Global Catalogue of Microorganisms (GCM) 10K type strain sequencing project: providing services to taxonomists for standard genome sequencing and annotation.</title>
        <authorList>
            <consortium name="The Broad Institute Genomics Platform"/>
            <consortium name="The Broad Institute Genome Sequencing Center for Infectious Disease"/>
            <person name="Wu L."/>
            <person name="Ma J."/>
        </authorList>
    </citation>
    <scope>NUCLEOTIDE SEQUENCE [LARGE SCALE GENOMIC DNA]</scope>
    <source>
        <strain evidence="2">CGMCC 4.5798</strain>
    </source>
</reference>
<evidence type="ECO:0000313" key="1">
    <source>
        <dbReference type="EMBL" id="MFC5549523.1"/>
    </source>
</evidence>
<evidence type="ECO:0008006" key="3">
    <source>
        <dbReference type="Google" id="ProtNLM"/>
    </source>
</evidence>
<name>A0ABW0RY48_9BURK</name>
<organism evidence="1 2">
    <name type="scientific">Massilia aerilata</name>
    <dbReference type="NCBI Taxonomy" id="453817"/>
    <lineage>
        <taxon>Bacteria</taxon>
        <taxon>Pseudomonadati</taxon>
        <taxon>Pseudomonadota</taxon>
        <taxon>Betaproteobacteria</taxon>
        <taxon>Burkholderiales</taxon>
        <taxon>Oxalobacteraceae</taxon>
        <taxon>Telluria group</taxon>
        <taxon>Massilia</taxon>
    </lineage>
</organism>
<protein>
    <recommendedName>
        <fullName evidence="3">DUF4365 domain-containing protein</fullName>
    </recommendedName>
</protein>
<proteinExistence type="predicted"/>
<sequence length="371" mass="43743">MNNNEKYAEHIKKTGFVLEFQVTKALQAHGWNVITNKYYVDDVQESVREIDLVSYKISYVGKMRIYTALIISCKKSEENAWVLLARKPNHNDPNIDWNPRHVWSNDKAIDYMLSLKDSKQSYQDHLVNNSLSFFADKPKRHIFAFQEMAKESGKPKNDKAIFDSVTSLMKAQTYEMSVLPERRSDTLPSVYQFNLLNVVGTDLLCLDFEGDDIVPDAVLEETYVASYIVNKKHVFSRIHFINPEILDAVLNRYNELHRENVRFFENVSQQFYKDAAADRDKRNVFRVEFLKEATFVAELYTDFEPGWIKEKDIMLSWDEKNERLKIYVSRANQEKIDALNEPEVTKEIRELLVKFYRYSGDFKFFEFSLDF</sequence>